<dbReference type="GO" id="GO:0015421">
    <property type="term" value="F:ABC-type oligopeptide transporter activity"/>
    <property type="evidence" value="ECO:0007669"/>
    <property type="project" value="TreeGrafter"/>
</dbReference>
<evidence type="ECO:0000259" key="10">
    <source>
        <dbReference type="PROSITE" id="PS50893"/>
    </source>
</evidence>
<dbReference type="AlphaFoldDB" id="K8WHX5"/>
<keyword evidence="4 9" id="KW-0812">Transmembrane</keyword>
<evidence type="ECO:0000256" key="5">
    <source>
        <dbReference type="ARBA" id="ARBA00022741"/>
    </source>
</evidence>
<dbReference type="SMART" id="SM00382">
    <property type="entry name" value="AAA"/>
    <property type="match status" value="1"/>
</dbReference>
<dbReference type="InterPro" id="IPR036640">
    <property type="entry name" value="ABC1_TM_sf"/>
</dbReference>
<evidence type="ECO:0000256" key="2">
    <source>
        <dbReference type="ARBA" id="ARBA00022448"/>
    </source>
</evidence>
<evidence type="ECO:0000259" key="11">
    <source>
        <dbReference type="PROSITE" id="PS50929"/>
    </source>
</evidence>
<dbReference type="Gene3D" id="3.40.50.300">
    <property type="entry name" value="P-loop containing nucleotide triphosphate hydrolases"/>
    <property type="match status" value="1"/>
</dbReference>
<keyword evidence="2" id="KW-0813">Transport</keyword>
<dbReference type="Proteomes" id="UP000010290">
    <property type="component" value="Chromosome"/>
</dbReference>
<dbReference type="RefSeq" id="WP_008914856.1">
    <property type="nucleotide sequence ID" value="NZ_CM001773.1"/>
</dbReference>
<dbReference type="SUPFAM" id="SSF90123">
    <property type="entry name" value="ABC transporter transmembrane region"/>
    <property type="match status" value="1"/>
</dbReference>
<dbReference type="FunFam" id="3.40.50.300:FF:000221">
    <property type="entry name" value="Multidrug ABC transporter ATP-binding protein"/>
    <property type="match status" value="1"/>
</dbReference>
<protein>
    <submittedName>
        <fullName evidence="12">Inner membrane ABC-transporter</fullName>
    </submittedName>
</protein>
<dbReference type="PATRIC" id="fig|1141660.3.peg.1005"/>
<feature type="domain" description="ABC transmembrane type-1" evidence="11">
    <location>
        <begin position="30"/>
        <end position="311"/>
    </location>
</feature>
<keyword evidence="13" id="KW-1185">Reference proteome</keyword>
<evidence type="ECO:0000256" key="6">
    <source>
        <dbReference type="ARBA" id="ARBA00022840"/>
    </source>
</evidence>
<gene>
    <name evidence="12" type="ORF">OO7_04959</name>
</gene>
<keyword evidence="8 9" id="KW-0472">Membrane</keyword>
<evidence type="ECO:0000256" key="3">
    <source>
        <dbReference type="ARBA" id="ARBA00022475"/>
    </source>
</evidence>
<feature type="transmembrane region" description="Helical" evidence="9">
    <location>
        <begin position="30"/>
        <end position="53"/>
    </location>
</feature>
<feature type="domain" description="ABC transporter" evidence="10">
    <location>
        <begin position="342"/>
        <end position="576"/>
    </location>
</feature>
<feature type="transmembrane region" description="Helical" evidence="9">
    <location>
        <begin position="282"/>
        <end position="303"/>
    </location>
</feature>
<dbReference type="GO" id="GO:0005524">
    <property type="term" value="F:ATP binding"/>
    <property type="evidence" value="ECO:0007669"/>
    <property type="project" value="UniProtKB-KW"/>
</dbReference>
<dbReference type="Gene3D" id="1.20.1560.10">
    <property type="entry name" value="ABC transporter type 1, transmembrane domain"/>
    <property type="match status" value="1"/>
</dbReference>
<dbReference type="EMBL" id="AKKN01000005">
    <property type="protein sequence ID" value="EKT60149.1"/>
    <property type="molecule type" value="Genomic_DNA"/>
</dbReference>
<feature type="transmembrane region" description="Helical" evidence="9">
    <location>
        <begin position="143"/>
        <end position="164"/>
    </location>
</feature>
<dbReference type="GO" id="GO:0005886">
    <property type="term" value="C:plasma membrane"/>
    <property type="evidence" value="ECO:0007669"/>
    <property type="project" value="UniProtKB-SubCell"/>
</dbReference>
<feature type="transmembrane region" description="Helical" evidence="9">
    <location>
        <begin position="170"/>
        <end position="188"/>
    </location>
</feature>
<keyword evidence="7 9" id="KW-1133">Transmembrane helix</keyword>
<evidence type="ECO:0000313" key="12">
    <source>
        <dbReference type="EMBL" id="EKT60149.1"/>
    </source>
</evidence>
<dbReference type="PANTHER" id="PTHR43394:SF1">
    <property type="entry name" value="ATP-BINDING CASSETTE SUB-FAMILY B MEMBER 10, MITOCHONDRIAL"/>
    <property type="match status" value="1"/>
</dbReference>
<dbReference type="GO" id="GO:0016887">
    <property type="term" value="F:ATP hydrolysis activity"/>
    <property type="evidence" value="ECO:0007669"/>
    <property type="project" value="InterPro"/>
</dbReference>
<keyword evidence="6" id="KW-0067">ATP-binding</keyword>
<evidence type="ECO:0000256" key="4">
    <source>
        <dbReference type="ARBA" id="ARBA00022692"/>
    </source>
</evidence>
<feature type="transmembrane region" description="Helical" evidence="9">
    <location>
        <begin position="255"/>
        <end position="276"/>
    </location>
</feature>
<dbReference type="InterPro" id="IPR011527">
    <property type="entry name" value="ABC1_TM_dom"/>
</dbReference>
<feature type="transmembrane region" description="Helical" evidence="9">
    <location>
        <begin position="65"/>
        <end position="89"/>
    </location>
</feature>
<dbReference type="HOGENOM" id="CLU_000604_84_9_6"/>
<evidence type="ECO:0000313" key="13">
    <source>
        <dbReference type="Proteomes" id="UP000010290"/>
    </source>
</evidence>
<keyword evidence="3" id="KW-1003">Cell membrane</keyword>
<reference evidence="12 13" key="1">
    <citation type="journal article" date="2012" name="BMC Genomics">
        <title>Comparative genomics of bacteria in the genus Providencia isolated from wild Drosophila melanogaster.</title>
        <authorList>
            <person name="Galac M.R."/>
            <person name="Lazzaro B.P."/>
        </authorList>
    </citation>
    <scope>NUCLEOTIDE SEQUENCE [LARGE SCALE GENOMIC DNA]</scope>
    <source>
        <strain evidence="12 13">DSM 19967</strain>
    </source>
</reference>
<dbReference type="OrthoDB" id="9806127at2"/>
<dbReference type="Pfam" id="PF00005">
    <property type="entry name" value="ABC_tran"/>
    <property type="match status" value="1"/>
</dbReference>
<organism evidence="12 13">
    <name type="scientific">Providencia sneebia DSM 19967</name>
    <dbReference type="NCBI Taxonomy" id="1141660"/>
    <lineage>
        <taxon>Bacteria</taxon>
        <taxon>Pseudomonadati</taxon>
        <taxon>Pseudomonadota</taxon>
        <taxon>Gammaproteobacteria</taxon>
        <taxon>Enterobacterales</taxon>
        <taxon>Morganellaceae</taxon>
        <taxon>Providencia</taxon>
    </lineage>
</organism>
<sequence>MSKKNTSSVQPSGPLKQLWKFTAPYTRMRFATIILSLCATGLQIVPALFVGFIAQDLYMGETHQLMTYGIALLAISLLSMLCLSGSTFISHLIAAEVMSDVRAIISDKLYRIPLGFFMETDSNQIKKMLLDDVEQLEDGIAHIIPEMIAAVFTPLITFILMLFLNIPLAIAAFLPTFMAVSLFIYIQIKTSEIAQRFYAAQGQISSTLFEVITAIPVVKMFKNGNAILVRAEKSFNGLIEIVGEWSNKVQAKSGWFFVLSSMNLLFVLPLAGGLLLAGKIAIFEFTFFIIASLIFSNIASSMFEVMTRIQQQSGVVSRYHWLMSQAELTYPKIGQTPEKFNIELSHITFCYENSHQEALKNISLNIPQGSSIALVGSSGSGKSTIANLICRLWEPTQGDISVGDISITQIDEPTFRQMVSFVSQKIFIFKDTIINNIRIAKPTATIEEVEFAAKLAQAHQFIMRLPQGYHTVLNNERSLSVGEKQRIAIAAAILKNAPILVLDEATAYADPECEYELQLAMKALCVNKTVIVIAHRLSTICHLDNIVVLEEGCIIEQGTHQQLLDKKGTYARQWQAWQQDAYQEEKNG</sequence>
<dbReference type="PROSITE" id="PS50893">
    <property type="entry name" value="ABC_TRANSPORTER_2"/>
    <property type="match status" value="1"/>
</dbReference>
<name>K8WHX5_9GAMM</name>
<accession>K8WHX5</accession>
<dbReference type="InterPro" id="IPR003439">
    <property type="entry name" value="ABC_transporter-like_ATP-bd"/>
</dbReference>
<evidence type="ECO:0000256" key="1">
    <source>
        <dbReference type="ARBA" id="ARBA00004651"/>
    </source>
</evidence>
<comment type="caution">
    <text evidence="12">The sequence shown here is derived from an EMBL/GenBank/DDBJ whole genome shotgun (WGS) entry which is preliminary data.</text>
</comment>
<evidence type="ECO:0000256" key="9">
    <source>
        <dbReference type="SAM" id="Phobius"/>
    </source>
</evidence>
<dbReference type="PROSITE" id="PS00211">
    <property type="entry name" value="ABC_TRANSPORTER_1"/>
    <property type="match status" value="1"/>
</dbReference>
<dbReference type="InterPro" id="IPR039421">
    <property type="entry name" value="Type_1_exporter"/>
</dbReference>
<evidence type="ECO:0000256" key="7">
    <source>
        <dbReference type="ARBA" id="ARBA00022989"/>
    </source>
</evidence>
<proteinExistence type="predicted"/>
<keyword evidence="5" id="KW-0547">Nucleotide-binding</keyword>
<dbReference type="SUPFAM" id="SSF52540">
    <property type="entry name" value="P-loop containing nucleoside triphosphate hydrolases"/>
    <property type="match status" value="1"/>
</dbReference>
<dbReference type="PROSITE" id="PS50929">
    <property type="entry name" value="ABC_TM1F"/>
    <property type="match status" value="1"/>
</dbReference>
<dbReference type="InterPro" id="IPR017871">
    <property type="entry name" value="ABC_transporter-like_CS"/>
</dbReference>
<dbReference type="PANTHER" id="PTHR43394">
    <property type="entry name" value="ATP-DEPENDENT PERMEASE MDL1, MITOCHONDRIAL"/>
    <property type="match status" value="1"/>
</dbReference>
<dbReference type="InterPro" id="IPR003593">
    <property type="entry name" value="AAA+_ATPase"/>
</dbReference>
<dbReference type="InterPro" id="IPR027417">
    <property type="entry name" value="P-loop_NTPase"/>
</dbReference>
<evidence type="ECO:0000256" key="8">
    <source>
        <dbReference type="ARBA" id="ARBA00023136"/>
    </source>
</evidence>
<dbReference type="Pfam" id="PF00664">
    <property type="entry name" value="ABC_membrane"/>
    <property type="match status" value="1"/>
</dbReference>
<comment type="subcellular location">
    <subcellularLocation>
        <location evidence="1">Cell membrane</location>
        <topology evidence="1">Multi-pass membrane protein</topology>
    </subcellularLocation>
</comment>